<keyword evidence="1" id="KW-0812">Transmembrane</keyword>
<evidence type="ECO:0008006" key="4">
    <source>
        <dbReference type="Google" id="ProtNLM"/>
    </source>
</evidence>
<dbReference type="AlphaFoldDB" id="B9K6Q3"/>
<dbReference type="PANTHER" id="PTHR36111">
    <property type="entry name" value="INNER MEMBRANE PROTEIN-RELATED"/>
    <property type="match status" value="1"/>
</dbReference>
<evidence type="ECO:0000313" key="3">
    <source>
        <dbReference type="Proteomes" id="UP000000445"/>
    </source>
</evidence>
<dbReference type="KEGG" id="tna:CTN_0460"/>
<feature type="transmembrane region" description="Helical" evidence="1">
    <location>
        <begin position="178"/>
        <end position="198"/>
    </location>
</feature>
<dbReference type="Pfam" id="PF04474">
    <property type="entry name" value="DUF554"/>
    <property type="match status" value="1"/>
</dbReference>
<reference evidence="2 3" key="1">
    <citation type="journal article" date="2009" name="Biosci. Biotechnol. Biochem.">
        <title>WeGAS: a web-based microbial genome annotation system.</title>
        <authorList>
            <person name="Lee D."/>
            <person name="Seo H."/>
            <person name="Park C."/>
            <person name="Park K."/>
        </authorList>
    </citation>
    <scope>NUCLEOTIDE SEQUENCE [LARGE SCALE GENOMIC DNA]</scope>
    <source>
        <strain evidence="3">ATCC 49049 / DSM 4359 / NBRC 107923 / NS-E</strain>
    </source>
</reference>
<accession>B9K6Q3</accession>
<feature type="transmembrane region" description="Helical" evidence="1">
    <location>
        <begin position="36"/>
        <end position="53"/>
    </location>
</feature>
<feature type="transmembrane region" description="Helical" evidence="1">
    <location>
        <begin position="59"/>
        <end position="77"/>
    </location>
</feature>
<dbReference type="InterPro" id="IPR007563">
    <property type="entry name" value="DUF554"/>
</dbReference>
<feature type="transmembrane region" description="Helical" evidence="1">
    <location>
        <begin position="6"/>
        <end position="24"/>
    </location>
</feature>
<name>B9K6Q3_THENN</name>
<protein>
    <recommendedName>
        <fullName evidence="4">DUF554 domain-containing protein</fullName>
    </recommendedName>
</protein>
<proteinExistence type="predicted"/>
<dbReference type="eggNOG" id="COG1811">
    <property type="taxonomic scope" value="Bacteria"/>
</dbReference>
<dbReference type="PANTHER" id="PTHR36111:SF2">
    <property type="entry name" value="INNER MEMBRANE PROTEIN"/>
    <property type="match status" value="1"/>
</dbReference>
<dbReference type="STRING" id="309803.CTN_0460"/>
<dbReference type="EMBL" id="CP000916">
    <property type="protein sequence ID" value="ACM22636.1"/>
    <property type="molecule type" value="Genomic_DNA"/>
</dbReference>
<keyword evidence="1" id="KW-1133">Transmembrane helix</keyword>
<evidence type="ECO:0000313" key="2">
    <source>
        <dbReference type="EMBL" id="ACM22636.1"/>
    </source>
</evidence>
<evidence type="ECO:0000256" key="1">
    <source>
        <dbReference type="SAM" id="Phobius"/>
    </source>
</evidence>
<dbReference type="HOGENOM" id="CLU_091659_0_0_0"/>
<dbReference type="Proteomes" id="UP000000445">
    <property type="component" value="Chromosome"/>
</dbReference>
<feature type="transmembrane region" description="Helical" evidence="1">
    <location>
        <begin position="98"/>
        <end position="118"/>
    </location>
</feature>
<gene>
    <name evidence="2" type="ordered locus">CTN_0460</name>
</gene>
<feature type="transmembrane region" description="Helical" evidence="1">
    <location>
        <begin position="138"/>
        <end position="166"/>
    </location>
</feature>
<sequence length="225" mass="24216">MMFHYAVILNSLGVLLGAFIGAIFKKKIPQKLHEILFTVIGLTTLGIGVRMIIQGNDFLLILLSLVAGGVIGELLKIEDRIENLGRRFKDSHGFAESFLASSLLFLVGPMTIIGSINIGVSGNAELILIKTVLDTVSAVVLTATLGSGVFLSAFSVFIVQGLLVVFARSLTFLTGDVFIADFVGTGGIMILGLGIRILELKRVRVGNLLPALVLIPFFDWLKNLF</sequence>
<keyword evidence="3" id="KW-1185">Reference proteome</keyword>
<keyword evidence="1" id="KW-0472">Membrane</keyword>
<organism evidence="2 3">
    <name type="scientific">Thermotoga neapolitana (strain ATCC 49049 / DSM 4359 / NBRC 107923 / NS-E)</name>
    <dbReference type="NCBI Taxonomy" id="309803"/>
    <lineage>
        <taxon>Bacteria</taxon>
        <taxon>Thermotogati</taxon>
        <taxon>Thermotogota</taxon>
        <taxon>Thermotogae</taxon>
        <taxon>Thermotogales</taxon>
        <taxon>Thermotogaceae</taxon>
        <taxon>Thermotoga</taxon>
    </lineage>
</organism>